<proteinExistence type="predicted"/>
<dbReference type="AlphaFoldDB" id="A0A0L8GJ35"/>
<protein>
    <recommendedName>
        <fullName evidence="3">DDE-1 domain-containing protein</fullName>
    </recommendedName>
</protein>
<organism evidence="2">
    <name type="scientific">Octopus bimaculoides</name>
    <name type="common">California two-spotted octopus</name>
    <dbReference type="NCBI Taxonomy" id="37653"/>
    <lineage>
        <taxon>Eukaryota</taxon>
        <taxon>Metazoa</taxon>
        <taxon>Spiralia</taxon>
        <taxon>Lophotrochozoa</taxon>
        <taxon>Mollusca</taxon>
        <taxon>Cephalopoda</taxon>
        <taxon>Coleoidea</taxon>
        <taxon>Octopodiformes</taxon>
        <taxon>Octopoda</taxon>
        <taxon>Incirrata</taxon>
        <taxon>Octopodidae</taxon>
        <taxon>Octopus</taxon>
    </lineage>
</organism>
<feature type="non-terminal residue" evidence="2">
    <location>
        <position position="1"/>
    </location>
</feature>
<evidence type="ECO:0008006" key="3">
    <source>
        <dbReference type="Google" id="ProtNLM"/>
    </source>
</evidence>
<evidence type="ECO:0000256" key="1">
    <source>
        <dbReference type="SAM" id="MobiDB-lite"/>
    </source>
</evidence>
<feature type="region of interest" description="Disordered" evidence="1">
    <location>
        <begin position="199"/>
        <end position="220"/>
    </location>
</feature>
<evidence type="ECO:0000313" key="2">
    <source>
        <dbReference type="EMBL" id="KOF76869.1"/>
    </source>
</evidence>
<sequence length="220" mass="25192">CGLRLYTRNSLQHLVDAMDSHENFKIKDFWRNFTIATSLPVIHAALKDVKTETLIACWKKVWPKCVQGYEGFSPEDIQYEAINNAVKLVNNLVDAHSETLTDEGLLELMKSSNKEEQEAPDPEEEENEVGLTIERLSDLLRTAKELQRKAEAWDPYIVRSLQFKNAIGAAMQTYKTLLTTMKKQRQQIPITTFLRATKKALHEDTTSPKTPEEETSPEKL</sequence>
<reference evidence="2" key="1">
    <citation type="submission" date="2015-07" db="EMBL/GenBank/DDBJ databases">
        <title>MeaNS - Measles Nucleotide Surveillance Program.</title>
        <authorList>
            <person name="Tran T."/>
            <person name="Druce J."/>
        </authorList>
    </citation>
    <scope>NUCLEOTIDE SEQUENCE</scope>
    <source>
        <strain evidence="2">UCB-OBI-ISO-001</strain>
        <tissue evidence="2">Gonad</tissue>
    </source>
</reference>
<dbReference type="EMBL" id="KQ421658">
    <property type="protein sequence ID" value="KOF76869.1"/>
    <property type="molecule type" value="Genomic_DNA"/>
</dbReference>
<feature type="compositionally biased region" description="Basic and acidic residues" evidence="1">
    <location>
        <begin position="200"/>
        <end position="220"/>
    </location>
</feature>
<accession>A0A0L8GJ35</accession>
<name>A0A0L8GJ35_OCTBM</name>
<gene>
    <name evidence="2" type="ORF">OCBIM_22032785mg</name>
</gene>
<dbReference type="OrthoDB" id="10064161at2759"/>